<dbReference type="Proteomes" id="UP000494173">
    <property type="component" value="Unassembled WGS sequence"/>
</dbReference>
<dbReference type="AlphaFoldDB" id="A0ABD7VQE9"/>
<organism evidence="2 3">
    <name type="scientific">Bifidobacterium breve</name>
    <dbReference type="NCBI Taxonomy" id="1685"/>
    <lineage>
        <taxon>Bacteria</taxon>
        <taxon>Bacillati</taxon>
        <taxon>Actinomycetota</taxon>
        <taxon>Actinomycetes</taxon>
        <taxon>Bifidobacteriales</taxon>
        <taxon>Bifidobacteriaceae</taxon>
        <taxon>Bifidobacterium</taxon>
    </lineage>
</organism>
<protein>
    <submittedName>
        <fullName evidence="2">Uncharacterized protein</fullName>
    </submittedName>
</protein>
<feature type="non-terminal residue" evidence="2">
    <location>
        <position position="1"/>
    </location>
</feature>
<accession>A0ABD7VQE9</accession>
<comment type="caution">
    <text evidence="2">The sequence shown here is derived from an EMBL/GenBank/DDBJ whole genome shotgun (WGS) entry which is preliminary data.</text>
</comment>
<keyword evidence="1" id="KW-1133">Transmembrane helix</keyword>
<sequence>VARLPRFSALCLLGARDARLPVFSRGVSAFARFLGGRAVALVIAIVFVFFLPPGCRSAMRGYVEQMDSLAPIVEMLVMQCLKCLCVHC</sequence>
<evidence type="ECO:0000313" key="3">
    <source>
        <dbReference type="Proteomes" id="UP000494173"/>
    </source>
</evidence>
<keyword evidence="1" id="KW-0812">Transmembrane</keyword>
<keyword evidence="1" id="KW-0472">Membrane</keyword>
<dbReference type="EMBL" id="CABWKB010000012">
    <property type="protein sequence ID" value="VWQ17251.1"/>
    <property type="molecule type" value="Genomic_DNA"/>
</dbReference>
<reference evidence="2 3" key="1">
    <citation type="submission" date="2019-10" db="EMBL/GenBank/DDBJ databases">
        <authorList>
            <consortium name="Melissa Lawson"/>
            <person name="O'neill I."/>
        </authorList>
    </citation>
    <scope>NUCLEOTIDE SEQUENCE [LARGE SCALE GENOMIC DNA]</scope>
    <source>
        <strain evidence="2">LH_24</strain>
    </source>
</reference>
<feature type="transmembrane region" description="Helical" evidence="1">
    <location>
        <begin position="29"/>
        <end position="51"/>
    </location>
</feature>
<evidence type="ECO:0000256" key="1">
    <source>
        <dbReference type="SAM" id="Phobius"/>
    </source>
</evidence>
<evidence type="ECO:0000313" key="2">
    <source>
        <dbReference type="EMBL" id="VWQ17251.1"/>
    </source>
</evidence>
<name>A0ABD7VQE9_BIFBR</name>
<gene>
    <name evidence="2" type="ORF">BIFLH24_00686</name>
</gene>
<proteinExistence type="predicted"/>